<dbReference type="SUPFAM" id="SSF50022">
    <property type="entry name" value="ISP domain"/>
    <property type="match status" value="1"/>
</dbReference>
<dbReference type="Gene3D" id="2.102.10.10">
    <property type="entry name" value="Rieske [2Fe-2S] iron-sulphur domain"/>
    <property type="match status" value="1"/>
</dbReference>
<evidence type="ECO:0000259" key="13">
    <source>
        <dbReference type="PROSITE" id="PS51296"/>
    </source>
</evidence>
<dbReference type="PANTHER" id="PTHR43756">
    <property type="entry name" value="CHOLINE MONOOXYGENASE, CHLOROPLASTIC"/>
    <property type="match status" value="1"/>
</dbReference>
<protein>
    <recommendedName>
        <fullName evidence="6">Choline monooxygenase, chloroplastic</fullName>
        <ecNumber evidence="5">1.14.15.7</ecNumber>
    </recommendedName>
</protein>
<organism evidence="14 15">
    <name type="scientific">[Myrmecia] bisecta</name>
    <dbReference type="NCBI Taxonomy" id="41462"/>
    <lineage>
        <taxon>Eukaryota</taxon>
        <taxon>Viridiplantae</taxon>
        <taxon>Chlorophyta</taxon>
        <taxon>core chlorophytes</taxon>
        <taxon>Trebouxiophyceae</taxon>
        <taxon>Trebouxiales</taxon>
        <taxon>Trebouxiaceae</taxon>
        <taxon>Myrmecia</taxon>
    </lineage>
</organism>
<keyword evidence="15" id="KW-1185">Reference proteome</keyword>
<evidence type="ECO:0000256" key="7">
    <source>
        <dbReference type="ARBA" id="ARBA00022714"/>
    </source>
</evidence>
<comment type="function">
    <text evidence="2">Catalyzes the first step of the osmoprotectant glycine betaine synthesis.</text>
</comment>
<evidence type="ECO:0000256" key="3">
    <source>
        <dbReference type="ARBA" id="ARBA00004866"/>
    </source>
</evidence>
<evidence type="ECO:0000256" key="2">
    <source>
        <dbReference type="ARBA" id="ARBA00002149"/>
    </source>
</evidence>
<accession>A0AAW1PGF9</accession>
<evidence type="ECO:0000256" key="9">
    <source>
        <dbReference type="ARBA" id="ARBA00023002"/>
    </source>
</evidence>
<dbReference type="Proteomes" id="UP001489004">
    <property type="component" value="Unassembled WGS sequence"/>
</dbReference>
<name>A0AAW1PGF9_9CHLO</name>
<keyword evidence="8" id="KW-0479">Metal-binding</keyword>
<keyword evidence="7" id="KW-0001">2Fe-2S</keyword>
<evidence type="ECO:0000256" key="11">
    <source>
        <dbReference type="ARBA" id="ARBA00023014"/>
    </source>
</evidence>
<dbReference type="Pfam" id="PF00355">
    <property type="entry name" value="Rieske"/>
    <property type="match status" value="1"/>
</dbReference>
<dbReference type="InterPro" id="IPR001663">
    <property type="entry name" value="Rng_hydr_dOase-A"/>
</dbReference>
<evidence type="ECO:0000256" key="1">
    <source>
        <dbReference type="ARBA" id="ARBA00001962"/>
    </source>
</evidence>
<dbReference type="Gene3D" id="3.90.380.10">
    <property type="entry name" value="Naphthalene 1,2-dioxygenase Alpha Subunit, Chain A, domain 1"/>
    <property type="match status" value="1"/>
</dbReference>
<keyword evidence="9" id="KW-0560">Oxidoreductase</keyword>
<dbReference type="GO" id="GO:0051537">
    <property type="term" value="F:2 iron, 2 sulfur cluster binding"/>
    <property type="evidence" value="ECO:0007669"/>
    <property type="project" value="UniProtKB-KW"/>
</dbReference>
<evidence type="ECO:0000313" key="14">
    <source>
        <dbReference type="EMBL" id="KAK9807556.1"/>
    </source>
</evidence>
<sequence length="430" mass="48484">MKLAAPPNGTAGTQSVGGAQLGLSFNKQTYQQGTYQPQPWHTAHKPIEEAFLPPPAWYVDQGMYELEIEKVFKQKWMYVGSTSQLTGPGSYFTGSVFGKGYIISRDQDGSIRAFHNVCPHRAAGVAHGEGCTQRFVCPYHGWEFDLEGRFRGLQGCSDALQGIKNFRAEDVKLAPIRVDVWGVYIFINLANTPDLPPLKDYLGKGGEALAAEGVADDDWVFVKRLAYPMKCNWKVMADNYQDGNYHVYLGHPKLIKALDMDNSVNKLYTNMTSMWGRNTMEETWPEDGSCDQVIRTRQGGGVDQSYSMIYPNFFVNRYGRWLSTTSVQPLGPNNCLTTFDCYFRKHDLEDSAFIADCLEAENEIQMEDMDLCFKVQENLRNGIYDAGRYAPIEIPMWYYHQLLHRDIFGDAPGLAAPSTNAKGTRLQQEA</sequence>
<evidence type="ECO:0000256" key="8">
    <source>
        <dbReference type="ARBA" id="ARBA00022723"/>
    </source>
</evidence>
<comment type="cofactor">
    <cofactor evidence="1">
        <name>Fe cation</name>
        <dbReference type="ChEBI" id="CHEBI:24875"/>
    </cofactor>
</comment>
<comment type="catalytic activity">
    <reaction evidence="12">
        <text>choline + 2 reduced [2Fe-2S]-[ferredoxin] + O2 + 2 H(+) = betaine aldehyde hydrate + 2 oxidized [2Fe-2S]-[ferredoxin] + H2O</text>
        <dbReference type="Rhea" id="RHEA:17769"/>
        <dbReference type="Rhea" id="RHEA-COMP:10000"/>
        <dbReference type="Rhea" id="RHEA-COMP:10001"/>
        <dbReference type="ChEBI" id="CHEBI:15354"/>
        <dbReference type="ChEBI" id="CHEBI:15377"/>
        <dbReference type="ChEBI" id="CHEBI:15378"/>
        <dbReference type="ChEBI" id="CHEBI:15379"/>
        <dbReference type="ChEBI" id="CHEBI:15870"/>
        <dbReference type="ChEBI" id="CHEBI:33737"/>
        <dbReference type="ChEBI" id="CHEBI:33738"/>
        <dbReference type="EC" id="1.14.15.7"/>
    </reaction>
</comment>
<dbReference type="PANTHER" id="PTHR43756:SF5">
    <property type="entry name" value="CHOLINE MONOOXYGENASE, CHLOROPLASTIC"/>
    <property type="match status" value="1"/>
</dbReference>
<feature type="domain" description="Rieske" evidence="13">
    <location>
        <begin position="76"/>
        <end position="187"/>
    </location>
</feature>
<dbReference type="Pfam" id="PF00848">
    <property type="entry name" value="Ring_hydroxyl_A"/>
    <property type="match status" value="1"/>
</dbReference>
<evidence type="ECO:0000256" key="5">
    <source>
        <dbReference type="ARBA" id="ARBA00012763"/>
    </source>
</evidence>
<evidence type="ECO:0000256" key="6">
    <source>
        <dbReference type="ARBA" id="ARBA00014931"/>
    </source>
</evidence>
<dbReference type="InterPro" id="IPR017941">
    <property type="entry name" value="Rieske_2Fe-2S"/>
</dbReference>
<dbReference type="PRINTS" id="PR00090">
    <property type="entry name" value="RNGDIOXGNASE"/>
</dbReference>
<comment type="similarity">
    <text evidence="4">Belongs to the choline monooxygenase family.</text>
</comment>
<dbReference type="CDD" id="cd03469">
    <property type="entry name" value="Rieske_RO_Alpha_N"/>
    <property type="match status" value="1"/>
</dbReference>
<dbReference type="PROSITE" id="PS51296">
    <property type="entry name" value="RIESKE"/>
    <property type="match status" value="1"/>
</dbReference>
<dbReference type="SUPFAM" id="SSF55961">
    <property type="entry name" value="Bet v1-like"/>
    <property type="match status" value="1"/>
</dbReference>
<keyword evidence="11" id="KW-0411">Iron-sulfur</keyword>
<proteinExistence type="inferred from homology"/>
<dbReference type="EMBL" id="JALJOR010000012">
    <property type="protein sequence ID" value="KAK9807556.1"/>
    <property type="molecule type" value="Genomic_DNA"/>
</dbReference>
<dbReference type="AlphaFoldDB" id="A0AAW1PGF9"/>
<evidence type="ECO:0000256" key="12">
    <source>
        <dbReference type="ARBA" id="ARBA00049097"/>
    </source>
</evidence>
<dbReference type="EC" id="1.14.15.7" evidence="5"/>
<dbReference type="InterPro" id="IPR015879">
    <property type="entry name" value="Ring_hydroxy_dOase_asu_C_dom"/>
</dbReference>
<dbReference type="GO" id="GO:0005506">
    <property type="term" value="F:iron ion binding"/>
    <property type="evidence" value="ECO:0007669"/>
    <property type="project" value="InterPro"/>
</dbReference>
<dbReference type="InterPro" id="IPR036922">
    <property type="entry name" value="Rieske_2Fe-2S_sf"/>
</dbReference>
<evidence type="ECO:0000313" key="15">
    <source>
        <dbReference type="Proteomes" id="UP001489004"/>
    </source>
</evidence>
<evidence type="ECO:0000256" key="10">
    <source>
        <dbReference type="ARBA" id="ARBA00023004"/>
    </source>
</evidence>
<reference evidence="14 15" key="1">
    <citation type="journal article" date="2024" name="Nat. Commun.">
        <title>Phylogenomics reveals the evolutionary origins of lichenization in chlorophyte algae.</title>
        <authorList>
            <person name="Puginier C."/>
            <person name="Libourel C."/>
            <person name="Otte J."/>
            <person name="Skaloud P."/>
            <person name="Haon M."/>
            <person name="Grisel S."/>
            <person name="Petersen M."/>
            <person name="Berrin J.G."/>
            <person name="Delaux P.M."/>
            <person name="Dal Grande F."/>
            <person name="Keller J."/>
        </authorList>
    </citation>
    <scope>NUCLEOTIDE SEQUENCE [LARGE SCALE GENOMIC DNA]</scope>
    <source>
        <strain evidence="14 15">SAG 2043</strain>
    </source>
</reference>
<dbReference type="GO" id="GO:0019133">
    <property type="term" value="F:choline monooxygenase activity"/>
    <property type="evidence" value="ECO:0007669"/>
    <property type="project" value="UniProtKB-EC"/>
</dbReference>
<comment type="pathway">
    <text evidence="3">Amine and polyamine biosynthesis; betaine biosynthesis via choline pathway; betaine aldehyde from choline (monooxygenase route): step 1/1.</text>
</comment>
<keyword evidence="10" id="KW-0408">Iron</keyword>
<comment type="caution">
    <text evidence="14">The sequence shown here is derived from an EMBL/GenBank/DDBJ whole genome shotgun (WGS) entry which is preliminary data.</text>
</comment>
<gene>
    <name evidence="14" type="ORF">WJX72_002507</name>
</gene>
<evidence type="ECO:0000256" key="4">
    <source>
        <dbReference type="ARBA" id="ARBA00010848"/>
    </source>
</evidence>